<dbReference type="CDD" id="cd06261">
    <property type="entry name" value="TM_PBP2"/>
    <property type="match status" value="1"/>
</dbReference>
<feature type="transmembrane region" description="Helical" evidence="9">
    <location>
        <begin position="189"/>
        <end position="211"/>
    </location>
</feature>
<evidence type="ECO:0000256" key="8">
    <source>
        <dbReference type="ARBA" id="ARBA00023136"/>
    </source>
</evidence>
<evidence type="ECO:0000256" key="1">
    <source>
        <dbReference type="ARBA" id="ARBA00004651"/>
    </source>
</evidence>
<comment type="caution">
    <text evidence="11">The sequence shown here is derived from an EMBL/GenBank/DDBJ whole genome shotgun (WGS) entry which is preliminary data.</text>
</comment>
<reference evidence="12" key="1">
    <citation type="submission" date="2017-04" db="EMBL/GenBank/DDBJ databases">
        <title>Function of individual gut microbiota members based on whole genome sequencing of pure cultures obtained from chicken caecum.</title>
        <authorList>
            <person name="Medvecky M."/>
            <person name="Cejkova D."/>
            <person name="Polansky O."/>
            <person name="Karasova D."/>
            <person name="Kubasova T."/>
            <person name="Cizek A."/>
            <person name="Rychlik I."/>
        </authorList>
    </citation>
    <scope>NUCLEOTIDE SEQUENCE [LARGE SCALE GENOMIC DNA]</scope>
    <source>
        <strain evidence="12">An180</strain>
    </source>
</reference>
<dbReference type="GO" id="GO:0005886">
    <property type="term" value="C:plasma membrane"/>
    <property type="evidence" value="ECO:0007669"/>
    <property type="project" value="UniProtKB-SubCell"/>
</dbReference>
<evidence type="ECO:0000256" key="4">
    <source>
        <dbReference type="ARBA" id="ARBA00022475"/>
    </source>
</evidence>
<dbReference type="InterPro" id="IPR035906">
    <property type="entry name" value="MetI-like_sf"/>
</dbReference>
<accession>A0A1Y4L9C8</accession>
<feature type="transmembrane region" description="Helical" evidence="9">
    <location>
        <begin position="81"/>
        <end position="102"/>
    </location>
</feature>
<dbReference type="InterPro" id="IPR000515">
    <property type="entry name" value="MetI-like"/>
</dbReference>
<proteinExistence type="inferred from homology"/>
<keyword evidence="8 9" id="KW-0472">Membrane</keyword>
<keyword evidence="3 9" id="KW-0813">Transport</keyword>
<dbReference type="PROSITE" id="PS50928">
    <property type="entry name" value="ABC_TM1"/>
    <property type="match status" value="1"/>
</dbReference>
<dbReference type="EMBL" id="NFKK01000004">
    <property type="protein sequence ID" value="OUP53335.1"/>
    <property type="molecule type" value="Genomic_DNA"/>
</dbReference>
<name>A0A1Y4L9C8_9FIRM</name>
<evidence type="ECO:0000256" key="5">
    <source>
        <dbReference type="ARBA" id="ARBA00022597"/>
    </source>
</evidence>
<keyword evidence="7 9" id="KW-1133">Transmembrane helix</keyword>
<comment type="similarity">
    <text evidence="2">Belongs to the binding-protein-dependent transport system permease family. MalFG subfamily.</text>
</comment>
<dbReference type="PANTHER" id="PTHR32243:SF50">
    <property type="entry name" value="MALTOSE_MALTODEXTRIN TRANSPORT SYSTEM PERMEASE PROTEIN MALG"/>
    <property type="match status" value="1"/>
</dbReference>
<evidence type="ECO:0000313" key="11">
    <source>
        <dbReference type="EMBL" id="OUP53335.1"/>
    </source>
</evidence>
<keyword evidence="5" id="KW-0762">Sugar transport</keyword>
<dbReference type="SUPFAM" id="SSF161098">
    <property type="entry name" value="MetI-like"/>
    <property type="match status" value="1"/>
</dbReference>
<feature type="transmembrane region" description="Helical" evidence="9">
    <location>
        <begin position="148"/>
        <end position="168"/>
    </location>
</feature>
<gene>
    <name evidence="11" type="ORF">B5F17_04850</name>
</gene>
<dbReference type="Gene3D" id="1.10.3720.10">
    <property type="entry name" value="MetI-like"/>
    <property type="match status" value="1"/>
</dbReference>
<evidence type="ECO:0000259" key="10">
    <source>
        <dbReference type="PROSITE" id="PS50928"/>
    </source>
</evidence>
<feature type="transmembrane region" description="Helical" evidence="9">
    <location>
        <begin position="114"/>
        <end position="136"/>
    </location>
</feature>
<feature type="domain" description="ABC transmembrane type-1" evidence="10">
    <location>
        <begin position="77"/>
        <end position="268"/>
    </location>
</feature>
<dbReference type="InterPro" id="IPR050901">
    <property type="entry name" value="BP-dep_ABC_trans_perm"/>
</dbReference>
<sequence length="283" mass="30737">MNPAWRTLSAKERILCVLKYIFLTICVIVAIFPIAWVIMSSFKTNAEILSNGIGLPSSFSLTGYVQALAISPILKYFMNSVIVAVVATAANVFFLAMAAYVFARCQFRLKNALYMLLSLSLVIPMTALLNPVYIVVNGMGLADTKTGLILVYTALNLPMSLLILRGTFLSIPKSLEEAAYVDGAGFFRTFIQIMMPCAKGGLASAAVLAFLNNWNEFTFALVLTSGQEARTLPLSLSYFTSQFSFNYTAMFAAITIAVIPSIAVFAIFQEQVVSSLTAGAVKE</sequence>
<evidence type="ECO:0000256" key="6">
    <source>
        <dbReference type="ARBA" id="ARBA00022692"/>
    </source>
</evidence>
<evidence type="ECO:0000256" key="9">
    <source>
        <dbReference type="RuleBase" id="RU363032"/>
    </source>
</evidence>
<dbReference type="PANTHER" id="PTHR32243">
    <property type="entry name" value="MALTOSE TRANSPORT SYSTEM PERMEASE-RELATED"/>
    <property type="match status" value="1"/>
</dbReference>
<organism evidence="11 12">
    <name type="scientific">Butyricicoccus pullicaecorum</name>
    <dbReference type="NCBI Taxonomy" id="501571"/>
    <lineage>
        <taxon>Bacteria</taxon>
        <taxon>Bacillati</taxon>
        <taxon>Bacillota</taxon>
        <taxon>Clostridia</taxon>
        <taxon>Eubacteriales</taxon>
        <taxon>Butyricicoccaceae</taxon>
        <taxon>Butyricicoccus</taxon>
    </lineage>
</organism>
<evidence type="ECO:0000313" key="12">
    <source>
        <dbReference type="Proteomes" id="UP000195897"/>
    </source>
</evidence>
<protein>
    <submittedName>
        <fullName evidence="11">Sugar ABC transporter permease</fullName>
    </submittedName>
</protein>
<evidence type="ECO:0000256" key="7">
    <source>
        <dbReference type="ARBA" id="ARBA00022989"/>
    </source>
</evidence>
<dbReference type="RefSeq" id="WP_087371406.1">
    <property type="nucleotide sequence ID" value="NZ_NFKK01000004.1"/>
</dbReference>
<keyword evidence="4" id="KW-1003">Cell membrane</keyword>
<feature type="transmembrane region" description="Helical" evidence="9">
    <location>
        <begin position="245"/>
        <end position="268"/>
    </location>
</feature>
<dbReference type="GO" id="GO:0055085">
    <property type="term" value="P:transmembrane transport"/>
    <property type="evidence" value="ECO:0007669"/>
    <property type="project" value="InterPro"/>
</dbReference>
<dbReference type="Proteomes" id="UP000195897">
    <property type="component" value="Unassembled WGS sequence"/>
</dbReference>
<dbReference type="AlphaFoldDB" id="A0A1Y4L9C8"/>
<evidence type="ECO:0000256" key="2">
    <source>
        <dbReference type="ARBA" id="ARBA00009047"/>
    </source>
</evidence>
<comment type="subcellular location">
    <subcellularLocation>
        <location evidence="1 9">Cell membrane</location>
        <topology evidence="1 9">Multi-pass membrane protein</topology>
    </subcellularLocation>
</comment>
<dbReference type="Pfam" id="PF00528">
    <property type="entry name" value="BPD_transp_1"/>
    <property type="match status" value="1"/>
</dbReference>
<feature type="transmembrane region" description="Helical" evidence="9">
    <location>
        <begin position="20"/>
        <end position="39"/>
    </location>
</feature>
<keyword evidence="6 9" id="KW-0812">Transmembrane</keyword>
<evidence type="ECO:0000256" key="3">
    <source>
        <dbReference type="ARBA" id="ARBA00022448"/>
    </source>
</evidence>